<protein>
    <submittedName>
        <fullName evidence="1">Uncharacterized protein</fullName>
    </submittedName>
</protein>
<reference evidence="1" key="1">
    <citation type="journal article" date="2020" name="Nature">
        <title>Giant virus diversity and host interactions through global metagenomics.</title>
        <authorList>
            <person name="Schulz F."/>
            <person name="Roux S."/>
            <person name="Paez-Espino D."/>
            <person name="Jungbluth S."/>
            <person name="Walsh D.A."/>
            <person name="Denef V.J."/>
            <person name="McMahon K.D."/>
            <person name="Konstantinidis K.T."/>
            <person name="Eloe-Fadrosh E.A."/>
            <person name="Kyrpides N.C."/>
            <person name="Woyke T."/>
        </authorList>
    </citation>
    <scope>NUCLEOTIDE SEQUENCE</scope>
    <source>
        <strain evidence="1">GVMAG-M-3300024261-37</strain>
    </source>
</reference>
<evidence type="ECO:0000313" key="1">
    <source>
        <dbReference type="EMBL" id="QHT94817.1"/>
    </source>
</evidence>
<sequence length="134" mass="16399">MKNFVALIDKWNPGIYGNGRNEAHYLNYFSTKYYLIWSLSEPSDLWNEYKDFPRNLQMAYIWNNQLPVTLHFTVCKASYLFKSRLWVVKNISFYNFIKKMKRYYKSKLAFYKNPINLRFKEIHGKYPHFSLPKR</sequence>
<proteinExistence type="predicted"/>
<dbReference type="AlphaFoldDB" id="A0A6C0ISH9"/>
<accession>A0A6C0ISH9</accession>
<name>A0A6C0ISH9_9ZZZZ</name>
<dbReference type="EMBL" id="MN740232">
    <property type="protein sequence ID" value="QHT94817.1"/>
    <property type="molecule type" value="Genomic_DNA"/>
</dbReference>
<organism evidence="1">
    <name type="scientific">viral metagenome</name>
    <dbReference type="NCBI Taxonomy" id="1070528"/>
    <lineage>
        <taxon>unclassified sequences</taxon>
        <taxon>metagenomes</taxon>
        <taxon>organismal metagenomes</taxon>
    </lineage>
</organism>